<sequence>MDPYYTAPSIPLQRRLTKIYTDTKNIYDFIKEPVRNVEDHELQLLHRKLRIQQSRLVSWGLEWSDPSQSPDIDESVSKAGLSEIVGNVMSTIKEILAEAEPLWQSSKRLTSDERPSEKSEKSALIQWDKTRFEDLIRDLTMSIDTLYDLSKTRQSARSGLGLQTSEVSSSKDQSSSFEERQFESTRMSAPQQIDPATLIWTGNQIIATRGTSRSTSNNTLRQIVLMRRSVNSSDLRKAIGQPPDPIPVLVEYAPYDPIYSVTGITPSMTRFEKLFAGLSQAYYSSDRLLVGLLRLIGYYEDAEHSRFCLLFALPTNFGPMDIQSPTLQMPTINSLSELLISPAFEPSLEVKYRLAYNIANAVFDLHSKGIVHGNLLPSNILFIEHPTSPRAFDLTQINMRQSYLGSYDLFSDTATDLGPSLDQATMLYKHPLDPRSTRYTNLSQESKSLDLYSLAMILLEIGLWSSLSELFPRASQVPSNPTDVLKHLASRCGNIYVKAVKACLSAPEGELSRKARPDVMHQKVFWRVSKALNTCCSLDDVSDDDSERSDEPSLVPTPLKIEAPSSSTKGYRDRRDAKIDFSAPQEPEINWGEKPIRVKTPQKATAEWTEKKSSAIEPIKSKPKLKTFPAIRISQEHINFWHTNIMPHVNHVLRSFYKKYPESVEISLESVGESSTKTKPTILVICTSVSKVRSILKKSLVYDKATYGLKVCRGKVVRARNNGVKRSMAHGDELVAKNTQHQERPKNGASMGAYINDHHLPPVSFGGLVTIDDKPYGMSVHHMLDDPSDDDEDEPLQPTKPILRSSARPQALPQYLEMPDLTHSETSYYSSGDEEYNYSFTDYSSSGSSFDSDSSPYASEDEDDSDAEFPTLEPGDIPAIPVSSSNVHNYPITQPAIDDIDPDFYPDPETRDEDHLDSCLLGNVYASSGIRRLTHDDITHEIDWCLFEFEEHRLPDFTSSISLTTQPTGVVPLTELPDLPVKCTARTSGTQTGRILPSMSILKIYGRKTPSMSWQVAGKIGVPGDSGAWVLERGDDISVGPGNNSGRVAGSVLAWSQRKSVGYICPLWISVLDMANSLKCERIGLPNVEKPIWTKVSTRREKDIPRLAKKTSRPMSERNIHEWDSEDEGHSLRANRPQSGSYPMVIDDDLADDEDELSGVLGNIKHVETDHEEEPMDSEEGYEDDESYDEEEEREYWRRFKAASVSPERVKGKDVEDDHDQELRHELANEYPREYPQEYPQEYQQAEQDYQNAHEKEVLISSEEEPELLATLGQPSRRGRGFGVRTFSGDKSLEMDLVVGGIRDLGIDGNGSENGNTLDRNTMDRDTMDGNTMGGNMRSNVFSMDGSAMGDFMVGGGVSAEDFNALAAAAAVGGNMSGNGSAGRHDYNHDLDLDRSKSRSRLGSRLASRLGSSSQGSTHPHDTSSGSGSLGNASLENTGFSGFVKGYDHGHGHGNGRGQRQRVGVRS</sequence>
<feature type="region of interest" description="Disordered" evidence="1">
    <location>
        <begin position="1398"/>
        <end position="1467"/>
    </location>
</feature>
<evidence type="ECO:0000256" key="1">
    <source>
        <dbReference type="SAM" id="MobiDB-lite"/>
    </source>
</evidence>
<feature type="region of interest" description="Disordered" evidence="1">
    <location>
        <begin position="1104"/>
        <end position="1144"/>
    </location>
</feature>
<dbReference type="Gene3D" id="1.10.510.10">
    <property type="entry name" value="Transferase(Phosphotransferase) domain 1"/>
    <property type="match status" value="1"/>
</dbReference>
<feature type="compositionally biased region" description="Low complexity" evidence="1">
    <location>
        <begin position="165"/>
        <end position="176"/>
    </location>
</feature>
<feature type="region of interest" description="Disordered" evidence="1">
    <location>
        <begin position="540"/>
        <end position="573"/>
    </location>
</feature>
<dbReference type="VEuPathDB" id="FungiDB:sscle_13g092560"/>
<dbReference type="InterPro" id="IPR000719">
    <property type="entry name" value="Prot_kinase_dom"/>
</dbReference>
<reference evidence="4" key="1">
    <citation type="journal article" date="2017" name="Genome Biol. Evol.">
        <title>The complete genome sequence of the phytopathogenic fungus Sclerotinia sclerotiorum reveals insights into the genome architecture of broad host range pathogens.</title>
        <authorList>
            <person name="Derbyshire M."/>
            <person name="Denton-Giles M."/>
            <person name="Hegedus D."/>
            <person name="Seifbarghy S."/>
            <person name="Rollins J."/>
            <person name="van Kan J."/>
            <person name="Seidl M.F."/>
            <person name="Faino L."/>
            <person name="Mbengue M."/>
            <person name="Navaud O."/>
            <person name="Raffaele S."/>
            <person name="Hammond-Kosack K."/>
            <person name="Heard S."/>
            <person name="Oliver R."/>
        </authorList>
    </citation>
    <scope>NUCLEOTIDE SEQUENCE [LARGE SCALE GENOMIC DNA]</scope>
    <source>
        <strain evidence="4">ATCC 18683 / 1980 / Ss-1</strain>
    </source>
</reference>
<dbReference type="Proteomes" id="UP000177798">
    <property type="component" value="Chromosome 13"/>
</dbReference>
<gene>
    <name evidence="3" type="ORF">sscle_13g092560</name>
</gene>
<dbReference type="PROSITE" id="PS50011">
    <property type="entry name" value="PROTEIN_KINASE_DOM"/>
    <property type="match status" value="1"/>
</dbReference>
<feature type="region of interest" description="Disordered" evidence="1">
    <location>
        <begin position="1163"/>
        <end position="1189"/>
    </location>
</feature>
<feature type="region of interest" description="Disordered" evidence="1">
    <location>
        <begin position="844"/>
        <end position="885"/>
    </location>
</feature>
<proteinExistence type="predicted"/>
<feature type="compositionally biased region" description="Polar residues" evidence="1">
    <location>
        <begin position="1311"/>
        <end position="1320"/>
    </location>
</feature>
<dbReference type="GO" id="GO:0004672">
    <property type="term" value="F:protein kinase activity"/>
    <property type="evidence" value="ECO:0007669"/>
    <property type="project" value="InterPro"/>
</dbReference>
<dbReference type="EMBL" id="CP017826">
    <property type="protein sequence ID" value="APA14486.1"/>
    <property type="molecule type" value="Genomic_DNA"/>
</dbReference>
<feature type="compositionally biased region" description="Basic and acidic residues" evidence="1">
    <location>
        <begin position="729"/>
        <end position="746"/>
    </location>
</feature>
<protein>
    <recommendedName>
        <fullName evidence="2">Protein kinase domain-containing protein</fullName>
    </recommendedName>
</protein>
<feature type="compositionally biased region" description="Low complexity" evidence="1">
    <location>
        <begin position="844"/>
        <end position="858"/>
    </location>
</feature>
<feature type="compositionally biased region" description="Acidic residues" evidence="1">
    <location>
        <begin position="1170"/>
        <end position="1189"/>
    </location>
</feature>
<organism evidence="3 4">
    <name type="scientific">Sclerotinia sclerotiorum (strain ATCC 18683 / 1980 / Ss-1)</name>
    <name type="common">White mold</name>
    <name type="synonym">Whetzelinia sclerotiorum</name>
    <dbReference type="NCBI Taxonomy" id="665079"/>
    <lineage>
        <taxon>Eukaryota</taxon>
        <taxon>Fungi</taxon>
        <taxon>Dikarya</taxon>
        <taxon>Ascomycota</taxon>
        <taxon>Pezizomycotina</taxon>
        <taxon>Leotiomycetes</taxon>
        <taxon>Helotiales</taxon>
        <taxon>Sclerotiniaceae</taxon>
        <taxon>Sclerotinia</taxon>
    </lineage>
</organism>
<dbReference type="OrthoDB" id="5418235at2759"/>
<feature type="domain" description="Protein kinase" evidence="2">
    <location>
        <begin position="147"/>
        <end position="525"/>
    </location>
</feature>
<feature type="compositionally biased region" description="Acidic residues" evidence="1">
    <location>
        <begin position="786"/>
        <end position="795"/>
    </location>
</feature>
<name>A0A1D9QHR9_SCLS1</name>
<dbReference type="SUPFAM" id="SSF56112">
    <property type="entry name" value="Protein kinase-like (PK-like)"/>
    <property type="match status" value="1"/>
</dbReference>
<feature type="region of interest" description="Disordered" evidence="1">
    <location>
        <begin position="1310"/>
        <end position="1332"/>
    </location>
</feature>
<feature type="region of interest" description="Disordered" evidence="1">
    <location>
        <begin position="728"/>
        <end position="755"/>
    </location>
</feature>
<feature type="region of interest" description="Disordered" evidence="1">
    <location>
        <begin position="779"/>
        <end position="819"/>
    </location>
</feature>
<dbReference type="InterPro" id="IPR011009">
    <property type="entry name" value="Kinase-like_dom_sf"/>
</dbReference>
<dbReference type="GO" id="GO:0005524">
    <property type="term" value="F:ATP binding"/>
    <property type="evidence" value="ECO:0007669"/>
    <property type="project" value="InterPro"/>
</dbReference>
<evidence type="ECO:0000313" key="4">
    <source>
        <dbReference type="Proteomes" id="UP000177798"/>
    </source>
</evidence>
<feature type="compositionally biased region" description="Low complexity" evidence="1">
    <location>
        <begin position="1401"/>
        <end position="1417"/>
    </location>
</feature>
<evidence type="ECO:0000259" key="2">
    <source>
        <dbReference type="PROSITE" id="PS50011"/>
    </source>
</evidence>
<feature type="compositionally biased region" description="Basic and acidic residues" evidence="1">
    <location>
        <begin position="1115"/>
        <end position="1131"/>
    </location>
</feature>
<feature type="region of interest" description="Disordered" evidence="1">
    <location>
        <begin position="158"/>
        <end position="188"/>
    </location>
</feature>
<accession>A0A1D9QHR9</accession>
<dbReference type="PANTHER" id="PTHR37542:SF2">
    <property type="entry name" value="PROTEIN KINASE DOMAIN-CONTAINING PROTEIN"/>
    <property type="match status" value="1"/>
</dbReference>
<dbReference type="PANTHER" id="PTHR37542">
    <property type="entry name" value="HELO DOMAIN-CONTAINING PROTEIN-RELATED"/>
    <property type="match status" value="1"/>
</dbReference>
<evidence type="ECO:0000313" key="3">
    <source>
        <dbReference type="EMBL" id="APA14486.1"/>
    </source>
</evidence>